<dbReference type="SMART" id="SM00034">
    <property type="entry name" value="CLECT"/>
    <property type="match status" value="2"/>
</dbReference>
<reference evidence="2" key="1">
    <citation type="submission" date="2025-08" db="UniProtKB">
        <authorList>
            <consortium name="Ensembl"/>
        </authorList>
    </citation>
    <scope>IDENTIFICATION</scope>
</reference>
<dbReference type="InterPro" id="IPR050111">
    <property type="entry name" value="C-type_lectin/snaclec_domain"/>
</dbReference>
<feature type="domain" description="C-type lectin" evidence="1">
    <location>
        <begin position="132"/>
        <end position="256"/>
    </location>
</feature>
<evidence type="ECO:0000259" key="1">
    <source>
        <dbReference type="PROSITE" id="PS50041"/>
    </source>
</evidence>
<accession>A0A8C4WUY7</accession>
<dbReference type="PROSITE" id="PS50041">
    <property type="entry name" value="C_TYPE_LECTIN_2"/>
    <property type="match status" value="2"/>
</dbReference>
<keyword evidence="3" id="KW-1185">Reference proteome</keyword>
<dbReference type="Pfam" id="PF00059">
    <property type="entry name" value="Lectin_C"/>
    <property type="match status" value="2"/>
</dbReference>
<evidence type="ECO:0000313" key="3">
    <source>
        <dbReference type="Proteomes" id="UP000694388"/>
    </source>
</evidence>
<feature type="domain" description="C-type lectin" evidence="1">
    <location>
        <begin position="1"/>
        <end position="108"/>
    </location>
</feature>
<dbReference type="Proteomes" id="UP000694388">
    <property type="component" value="Unplaced"/>
</dbReference>
<dbReference type="InterPro" id="IPR001304">
    <property type="entry name" value="C-type_lectin-like"/>
</dbReference>
<reference evidence="2" key="2">
    <citation type="submission" date="2025-09" db="UniProtKB">
        <authorList>
            <consortium name="Ensembl"/>
        </authorList>
    </citation>
    <scope>IDENTIFICATION</scope>
</reference>
<proteinExistence type="predicted"/>
<dbReference type="PANTHER" id="PTHR22803">
    <property type="entry name" value="MANNOSE, PHOSPHOLIPASE, LECTIN RECEPTOR RELATED"/>
    <property type="match status" value="1"/>
</dbReference>
<sequence>MFQVDPTPRPFAEARAACRRNGSDIASVISVYEHAFVSLLARRAGGALWIGLNAYETAGAYRWLDDWYMPMTWWATDEPAQSQACVHLVAGEGWKTESCLKNLPVVCKKSPEPPPTPVPGACPSTSESWQKSGDACFLFQSDKLSWMGAAVTCSRLGSSLVSWTNSFESDIVEGKIKFPKGEAKRYWIGLHHSSDGVYSWLDGSSTRNSTNLQHLLKKHGIEDRRGAGAERCIAISSQDFSWKEKTCTDPAGYICRSSVG</sequence>
<dbReference type="AlphaFoldDB" id="A0A8C4WUY7"/>
<organism evidence="2 3">
    <name type="scientific">Eptatretus burgeri</name>
    <name type="common">Inshore hagfish</name>
    <dbReference type="NCBI Taxonomy" id="7764"/>
    <lineage>
        <taxon>Eukaryota</taxon>
        <taxon>Metazoa</taxon>
        <taxon>Chordata</taxon>
        <taxon>Craniata</taxon>
        <taxon>Vertebrata</taxon>
        <taxon>Cyclostomata</taxon>
        <taxon>Myxini</taxon>
        <taxon>Myxiniformes</taxon>
        <taxon>Myxinidae</taxon>
        <taxon>Eptatretinae</taxon>
        <taxon>Eptatretus</taxon>
    </lineage>
</organism>
<dbReference type="InterPro" id="IPR016186">
    <property type="entry name" value="C-type_lectin-like/link_sf"/>
</dbReference>
<dbReference type="Gene3D" id="3.10.100.10">
    <property type="entry name" value="Mannose-Binding Protein A, subunit A"/>
    <property type="match status" value="2"/>
</dbReference>
<protein>
    <recommendedName>
        <fullName evidence="1">C-type lectin domain-containing protein</fullName>
    </recommendedName>
</protein>
<dbReference type="GeneTree" id="ENSGT01150000286973"/>
<dbReference type="OMA" id="NTQPACE"/>
<dbReference type="InterPro" id="IPR016187">
    <property type="entry name" value="CTDL_fold"/>
</dbReference>
<dbReference type="Ensembl" id="ENSEBUT00000013145.1">
    <property type="protein sequence ID" value="ENSEBUP00000012569.1"/>
    <property type="gene ID" value="ENSEBUG00000007987.1"/>
</dbReference>
<evidence type="ECO:0000313" key="2">
    <source>
        <dbReference type="Ensembl" id="ENSEBUP00000012569.1"/>
    </source>
</evidence>
<dbReference type="CDD" id="cd00037">
    <property type="entry name" value="CLECT"/>
    <property type="match status" value="2"/>
</dbReference>
<name>A0A8C4WUY7_EPTBU</name>
<dbReference type="SUPFAM" id="SSF56436">
    <property type="entry name" value="C-type lectin-like"/>
    <property type="match status" value="2"/>
</dbReference>